<dbReference type="NCBIfam" id="NF033551">
    <property type="entry name" value="transpos_IS1182"/>
    <property type="match status" value="1"/>
</dbReference>
<sequence length="531" mass="62079">MKNNVCKKNIIHIHQLGFPINLEIIIPKDDSVRTLYEVTEGLNYSKLYETYSTEGRNPMILPETLFRIVAYGYMEGIYSSRKLEKACKRDINFRWLLQGQKEPSHNTIARFRSKRLEGCVEDLFSQFIIELEKRNEIEFENLFVDGTKIEANANRYSFVWKKATDKFEEKLQNKTHKILLNISSELDLNLSIPDEKISVEYALAVKDKLIEIKEKEGLDFVYGKGKRKSKLQKYTEVINDFIEKQSKYDEYNKIFNGRNSFSKTDHDATFMHMKEDHMKNGQLKPAYNVQIGVEGEYIVGIDISSERSDQLTFIPFLDKLEKNLNKKYKSITADAGYESEENYTYLENNNQKAFIKPQTYEKSKTKKFKNDISKRENMHYNQEDDYYICAAGKKLLPKGFTTRKSKSNFKSIVNIYECESCLGCEYKNKCTKAKNNRQLHVPKEFLRLRSESLANITTKEGIRLRINRSIQVEGAFAVIKQDYGFRRFLMRGNKKVIIELLIMAFAYNVNKLHNKTLQGRNGELLHEPKGA</sequence>
<dbReference type="Pfam" id="PF05598">
    <property type="entry name" value="DUF772"/>
    <property type="match status" value="1"/>
</dbReference>
<dbReference type="Proteomes" id="UP000095558">
    <property type="component" value="Unassembled WGS sequence"/>
</dbReference>
<dbReference type="EMBL" id="CYZV01000003">
    <property type="protein sequence ID" value="CUN62052.1"/>
    <property type="molecule type" value="Genomic_DNA"/>
</dbReference>
<feature type="domain" description="Transposase DDE" evidence="2">
    <location>
        <begin position="388"/>
        <end position="513"/>
    </location>
</feature>
<organism evidence="3 4">
    <name type="scientific">Clostridium disporicum</name>
    <dbReference type="NCBI Taxonomy" id="84024"/>
    <lineage>
        <taxon>Bacteria</taxon>
        <taxon>Bacillati</taxon>
        <taxon>Bacillota</taxon>
        <taxon>Clostridia</taxon>
        <taxon>Eubacteriales</taxon>
        <taxon>Clostridiaceae</taxon>
        <taxon>Clostridium</taxon>
    </lineage>
</organism>
<accession>A0A173YD50</accession>
<evidence type="ECO:0000259" key="2">
    <source>
        <dbReference type="Pfam" id="PF13751"/>
    </source>
</evidence>
<evidence type="ECO:0000313" key="3">
    <source>
        <dbReference type="EMBL" id="CUN62052.1"/>
    </source>
</evidence>
<proteinExistence type="predicted"/>
<dbReference type="Pfam" id="PF13751">
    <property type="entry name" value="DDE_Tnp_1_6"/>
    <property type="match status" value="1"/>
</dbReference>
<dbReference type="InterPro" id="IPR025668">
    <property type="entry name" value="Tnp_DDE_dom"/>
</dbReference>
<name>A0A173YD50_9CLOT</name>
<dbReference type="PANTHER" id="PTHR33408:SF2">
    <property type="entry name" value="TRANSPOSASE DDE DOMAIN-CONTAINING PROTEIN"/>
    <property type="match status" value="1"/>
</dbReference>
<evidence type="ECO:0000259" key="1">
    <source>
        <dbReference type="Pfam" id="PF05598"/>
    </source>
</evidence>
<dbReference type="InterPro" id="IPR047629">
    <property type="entry name" value="IS1182_transpos"/>
</dbReference>
<feature type="domain" description="Transposase InsH N-terminal" evidence="1">
    <location>
        <begin position="22"/>
        <end position="114"/>
    </location>
</feature>
<dbReference type="AlphaFoldDB" id="A0A173YD50"/>
<reference evidence="3 4" key="1">
    <citation type="submission" date="2015-09" db="EMBL/GenBank/DDBJ databases">
        <authorList>
            <consortium name="Pathogen Informatics"/>
        </authorList>
    </citation>
    <scope>NUCLEOTIDE SEQUENCE [LARGE SCALE GENOMIC DNA]</scope>
    <source>
        <strain evidence="3 4">2789STDY5834855</strain>
    </source>
</reference>
<protein>
    <submittedName>
        <fullName evidence="3">ISCpe5, transposase</fullName>
    </submittedName>
</protein>
<evidence type="ECO:0000313" key="4">
    <source>
        <dbReference type="Proteomes" id="UP000095558"/>
    </source>
</evidence>
<gene>
    <name evidence="3" type="ORF">ERS852470_00329</name>
</gene>
<dbReference type="InterPro" id="IPR008490">
    <property type="entry name" value="Transposase_InsH_N"/>
</dbReference>
<dbReference type="PANTHER" id="PTHR33408">
    <property type="entry name" value="TRANSPOSASE"/>
    <property type="match status" value="1"/>
</dbReference>